<dbReference type="EMBL" id="SDHZ01000005">
    <property type="protein sequence ID" value="RXK80815.1"/>
    <property type="molecule type" value="Genomic_DNA"/>
</dbReference>
<comment type="caution">
    <text evidence="2">The sequence shown here is derived from an EMBL/GenBank/DDBJ whole genome shotgun (WGS) entry which is preliminary data.</text>
</comment>
<evidence type="ECO:0008006" key="4">
    <source>
        <dbReference type="Google" id="ProtNLM"/>
    </source>
</evidence>
<proteinExistence type="predicted"/>
<dbReference type="RefSeq" id="WP_129005887.1">
    <property type="nucleotide sequence ID" value="NZ_SDHZ01000005.1"/>
</dbReference>
<reference evidence="2 3" key="1">
    <citation type="submission" date="2019-01" db="EMBL/GenBank/DDBJ databases">
        <title>Filimonas sp. strain TTM-71.</title>
        <authorList>
            <person name="Chen W.-M."/>
        </authorList>
    </citation>
    <scope>NUCLEOTIDE SEQUENCE [LARGE SCALE GENOMIC DNA]</scope>
    <source>
        <strain evidence="2 3">TTM-71</strain>
    </source>
</reference>
<organism evidence="2 3">
    <name type="scientific">Filimonas effusa</name>
    <dbReference type="NCBI Taxonomy" id="2508721"/>
    <lineage>
        <taxon>Bacteria</taxon>
        <taxon>Pseudomonadati</taxon>
        <taxon>Bacteroidota</taxon>
        <taxon>Chitinophagia</taxon>
        <taxon>Chitinophagales</taxon>
        <taxon>Chitinophagaceae</taxon>
        <taxon>Filimonas</taxon>
    </lineage>
</organism>
<gene>
    <name evidence="2" type="ORF">ESB13_21905</name>
</gene>
<evidence type="ECO:0000256" key="1">
    <source>
        <dbReference type="SAM" id="SignalP"/>
    </source>
</evidence>
<keyword evidence="3" id="KW-1185">Reference proteome</keyword>
<accession>A0A4Q1D1D9</accession>
<evidence type="ECO:0000313" key="3">
    <source>
        <dbReference type="Proteomes" id="UP000290545"/>
    </source>
</evidence>
<feature type="signal peptide" evidence="1">
    <location>
        <begin position="1"/>
        <end position="21"/>
    </location>
</feature>
<dbReference type="Proteomes" id="UP000290545">
    <property type="component" value="Unassembled WGS sequence"/>
</dbReference>
<feature type="chain" id="PRO_5020576907" description="TonB C-terminal domain-containing protein" evidence="1">
    <location>
        <begin position="22"/>
        <end position="325"/>
    </location>
</feature>
<sequence length="325" mass="36678">MPFKAFCLSICCLFATLSANAQNNFFEGQITYSRTAHSTSAMSDKEIEDYLLPGITSVSTLKNGNCYNQATGHEEWIIPKEKRAYYKFPKLDTLYYIDFDSDTTTLLEVKKGEAPFAMLRHPCRSISLKTNGTERLFYYAIDLRENPEHSKDNTIGKQNLYARESNGGIALWKKTTFTRFGYGIDSATNIKAIAVDDHVFDRPDLPLKKYDEKELIASPTFPAGSKAWMNYINHNINTSVGAKYIKLKRKQTEAQAKVNVSFAVEIDGTVSEVAVSGDTKGIHPKVIEEALRVIRESPRWIPGVAFGEKCRMHNFQPIIFQVAVE</sequence>
<keyword evidence="1" id="KW-0732">Signal</keyword>
<dbReference type="OrthoDB" id="1039448at2"/>
<dbReference type="Gene3D" id="3.30.1150.10">
    <property type="match status" value="1"/>
</dbReference>
<dbReference type="AlphaFoldDB" id="A0A4Q1D1D9"/>
<name>A0A4Q1D1D9_9BACT</name>
<protein>
    <recommendedName>
        <fullName evidence="4">TonB C-terminal domain-containing protein</fullName>
    </recommendedName>
</protein>
<evidence type="ECO:0000313" key="2">
    <source>
        <dbReference type="EMBL" id="RXK80815.1"/>
    </source>
</evidence>